<evidence type="ECO:0000259" key="3">
    <source>
        <dbReference type="PROSITE" id="PS51186"/>
    </source>
</evidence>
<evidence type="ECO:0000256" key="2">
    <source>
        <dbReference type="ARBA" id="ARBA00023315"/>
    </source>
</evidence>
<dbReference type="AlphaFoldDB" id="A0A972FT86"/>
<dbReference type="Proteomes" id="UP000712080">
    <property type="component" value="Unassembled WGS sequence"/>
</dbReference>
<gene>
    <name evidence="4" type="ORF">G6047_12920</name>
</gene>
<sequence>MISIRNATIEDVPEILKVVNHAILYSTANYNYEPQTLEEQLDWFQTKTTKGNPILCAFDGNSFAGFATYGTFREKIGYQFTAEHSVYVAPGMEGKGIGTKLMKQLISIAKDSGIHCLVGGIDAENKESLRFHERLGFLQCGKINQAAWKFDRWLDLLFMQLILD</sequence>
<dbReference type="Gene3D" id="3.40.630.30">
    <property type="match status" value="1"/>
</dbReference>
<dbReference type="Pfam" id="PF00583">
    <property type="entry name" value="Acetyltransf_1"/>
    <property type="match status" value="1"/>
</dbReference>
<keyword evidence="5" id="KW-1185">Reference proteome</keyword>
<dbReference type="SUPFAM" id="SSF55729">
    <property type="entry name" value="Acyl-CoA N-acyltransferases (Nat)"/>
    <property type="match status" value="1"/>
</dbReference>
<proteinExistence type="predicted"/>
<reference evidence="4" key="1">
    <citation type="submission" date="2020-02" db="EMBL/GenBank/DDBJ databases">
        <title>Flavobacterium sp. genome.</title>
        <authorList>
            <person name="Jung H.S."/>
            <person name="Baek J.H."/>
            <person name="Jeon C.O."/>
        </authorList>
    </citation>
    <scope>NUCLEOTIDE SEQUENCE</scope>
    <source>
        <strain evidence="4">SE-s28</strain>
    </source>
</reference>
<dbReference type="PROSITE" id="PS51186">
    <property type="entry name" value="GNAT"/>
    <property type="match status" value="1"/>
</dbReference>
<evidence type="ECO:0000256" key="1">
    <source>
        <dbReference type="ARBA" id="ARBA00022679"/>
    </source>
</evidence>
<dbReference type="PANTHER" id="PTHR43072">
    <property type="entry name" value="N-ACETYLTRANSFERASE"/>
    <property type="match status" value="1"/>
</dbReference>
<dbReference type="InterPro" id="IPR016181">
    <property type="entry name" value="Acyl_CoA_acyltransferase"/>
</dbReference>
<dbReference type="PANTHER" id="PTHR43072:SF23">
    <property type="entry name" value="UPF0039 PROTEIN C11D3.02C"/>
    <property type="match status" value="1"/>
</dbReference>
<name>A0A972FT86_9FLAO</name>
<comment type="caution">
    <text evidence="4">The sequence shown here is derived from an EMBL/GenBank/DDBJ whole genome shotgun (WGS) entry which is preliminary data.</text>
</comment>
<feature type="domain" description="N-acetyltransferase" evidence="3">
    <location>
        <begin position="2"/>
        <end position="164"/>
    </location>
</feature>
<evidence type="ECO:0000313" key="4">
    <source>
        <dbReference type="EMBL" id="NMH28939.1"/>
    </source>
</evidence>
<accession>A0A972FT86</accession>
<dbReference type="InterPro" id="IPR000182">
    <property type="entry name" value="GNAT_dom"/>
</dbReference>
<organism evidence="4 5">
    <name type="scientific">Flavobacterium silvaticum</name>
    <dbReference type="NCBI Taxonomy" id="1852020"/>
    <lineage>
        <taxon>Bacteria</taxon>
        <taxon>Pseudomonadati</taxon>
        <taxon>Bacteroidota</taxon>
        <taxon>Flavobacteriia</taxon>
        <taxon>Flavobacteriales</taxon>
        <taxon>Flavobacteriaceae</taxon>
        <taxon>Flavobacterium</taxon>
    </lineage>
</organism>
<evidence type="ECO:0000313" key="5">
    <source>
        <dbReference type="Proteomes" id="UP000712080"/>
    </source>
</evidence>
<keyword evidence="2" id="KW-0012">Acyltransferase</keyword>
<dbReference type="CDD" id="cd04301">
    <property type="entry name" value="NAT_SF"/>
    <property type="match status" value="1"/>
</dbReference>
<protein>
    <submittedName>
        <fullName evidence="4">N-acetyltransferase</fullName>
    </submittedName>
</protein>
<dbReference type="RefSeq" id="WP_169528043.1">
    <property type="nucleotide sequence ID" value="NZ_JAAMPU010000107.1"/>
</dbReference>
<dbReference type="GO" id="GO:0016747">
    <property type="term" value="F:acyltransferase activity, transferring groups other than amino-acyl groups"/>
    <property type="evidence" value="ECO:0007669"/>
    <property type="project" value="InterPro"/>
</dbReference>
<dbReference type="EMBL" id="JAAMPU010000107">
    <property type="protein sequence ID" value="NMH28939.1"/>
    <property type="molecule type" value="Genomic_DNA"/>
</dbReference>
<keyword evidence="1" id="KW-0808">Transferase</keyword>